<name>A0A0R1F9A9_9LACO</name>
<dbReference type="PATRIC" id="fig|913848.6.peg.741"/>
<gene>
    <name evidence="2" type="ORF">FD22_GL000717</name>
</gene>
<dbReference type="AlphaFoldDB" id="A0A0R1F9A9"/>
<dbReference type="EMBL" id="AZCN01000019">
    <property type="protein sequence ID" value="KRK18300.1"/>
    <property type="molecule type" value="Genomic_DNA"/>
</dbReference>
<sequence>MTELNYYFQAGDPAQAPLLMLHGTGGYEDELVPLAQKIAPNSPLLGIRGRLVENGRTRYFSHTATGGFDLNSLAQETTWLLQTIDQLAAKHHLAVNRMIVLGYSNGANMAAHAWLTGQAQFKTGLLFHPMQLTPYKTVQPLSDVKIWASHGSFDPIVSATNFQTLTQSLTTAQADLTVFEAEQSHALSPQEITAAQQWLQQSQRL</sequence>
<dbReference type="Proteomes" id="UP000051181">
    <property type="component" value="Unassembled WGS sequence"/>
</dbReference>
<dbReference type="Gene3D" id="3.40.50.1820">
    <property type="entry name" value="alpha/beta hydrolase"/>
    <property type="match status" value="1"/>
</dbReference>
<dbReference type="SUPFAM" id="SSF53474">
    <property type="entry name" value="alpha/beta-Hydrolases"/>
    <property type="match status" value="1"/>
</dbReference>
<dbReference type="RefSeq" id="WP_003676984.1">
    <property type="nucleotide sequence ID" value="NZ_AZCN01000019.1"/>
</dbReference>
<accession>A0A0R1F9A9</accession>
<dbReference type="InterPro" id="IPR003140">
    <property type="entry name" value="PLipase/COase/thioEstase"/>
</dbReference>
<dbReference type="Pfam" id="PF02230">
    <property type="entry name" value="Abhydrolase_2"/>
    <property type="match status" value="1"/>
</dbReference>
<comment type="caution">
    <text evidence="2">The sequence shown here is derived from an EMBL/GenBank/DDBJ whole genome shotgun (WGS) entry which is preliminary data.</text>
</comment>
<feature type="domain" description="Phospholipase/carboxylesterase/thioesterase" evidence="1">
    <location>
        <begin position="74"/>
        <end position="201"/>
    </location>
</feature>
<dbReference type="InterPro" id="IPR029058">
    <property type="entry name" value="AB_hydrolase_fold"/>
</dbReference>
<evidence type="ECO:0000259" key="1">
    <source>
        <dbReference type="Pfam" id="PF02230"/>
    </source>
</evidence>
<evidence type="ECO:0000313" key="2">
    <source>
        <dbReference type="EMBL" id="KRK18300.1"/>
    </source>
</evidence>
<dbReference type="GO" id="GO:0016787">
    <property type="term" value="F:hydrolase activity"/>
    <property type="evidence" value="ECO:0007669"/>
    <property type="project" value="InterPro"/>
</dbReference>
<proteinExistence type="predicted"/>
<protein>
    <recommendedName>
        <fullName evidence="1">Phospholipase/carboxylesterase/thioesterase domain-containing protein</fullName>
    </recommendedName>
</protein>
<dbReference type="GeneID" id="65917015"/>
<reference evidence="2 3" key="1">
    <citation type="journal article" date="2015" name="Genome Announc.">
        <title>Expanding the biotechnology potential of lactobacilli through comparative genomics of 213 strains and associated genera.</title>
        <authorList>
            <person name="Sun Z."/>
            <person name="Harris H.M."/>
            <person name="McCann A."/>
            <person name="Guo C."/>
            <person name="Argimon S."/>
            <person name="Zhang W."/>
            <person name="Yang X."/>
            <person name="Jeffery I.B."/>
            <person name="Cooney J.C."/>
            <person name="Kagawa T.F."/>
            <person name="Liu W."/>
            <person name="Song Y."/>
            <person name="Salvetti E."/>
            <person name="Wrobel A."/>
            <person name="Rasinkangas P."/>
            <person name="Parkhill J."/>
            <person name="Rea M.C."/>
            <person name="O'Sullivan O."/>
            <person name="Ritari J."/>
            <person name="Douillard F.P."/>
            <person name="Paul Ross R."/>
            <person name="Yang R."/>
            <person name="Briner A.E."/>
            <person name="Felis G.E."/>
            <person name="de Vos W.M."/>
            <person name="Barrangou R."/>
            <person name="Klaenhammer T.R."/>
            <person name="Caufield P.W."/>
            <person name="Cui Y."/>
            <person name="Zhang H."/>
            <person name="O'Toole P.W."/>
        </authorList>
    </citation>
    <scope>NUCLEOTIDE SEQUENCE [LARGE SCALE GENOMIC DNA]</scope>
    <source>
        <strain evidence="2 3">DSM 20001</strain>
    </source>
</reference>
<evidence type="ECO:0000313" key="3">
    <source>
        <dbReference type="Proteomes" id="UP000051181"/>
    </source>
</evidence>
<organism evidence="2 3">
    <name type="scientific">Loigolactobacillus coryniformis subsp. coryniformis KCTC 3167 = DSM 20001</name>
    <dbReference type="NCBI Taxonomy" id="913848"/>
    <lineage>
        <taxon>Bacteria</taxon>
        <taxon>Bacillati</taxon>
        <taxon>Bacillota</taxon>
        <taxon>Bacilli</taxon>
        <taxon>Lactobacillales</taxon>
        <taxon>Lactobacillaceae</taxon>
        <taxon>Loigolactobacillus</taxon>
    </lineage>
</organism>
<dbReference type="eggNOG" id="COG0400">
    <property type="taxonomic scope" value="Bacteria"/>
</dbReference>